<comment type="caution">
    <text evidence="1">The sequence shown here is derived from an EMBL/GenBank/DDBJ whole genome shotgun (WGS) entry which is preliminary data.</text>
</comment>
<dbReference type="PANTHER" id="PTHR43611">
    <property type="entry name" value="ALPHA-D-GLUCOSE 1-PHOSPHATE PHOSPHATASE"/>
    <property type="match status" value="1"/>
</dbReference>
<gene>
    <name evidence="1" type="ORF">GCM10022393_34670</name>
</gene>
<sequence>MIKTIIFDFGDVFINLDKPATEREFLKLGEDVNTKKMETINTSYEIGKITTSEFISHYQRHLIHSTDTQIIDAWNAILKDFPRHRLQFLKQLAAEKKYRLILLSNTNELHIDWIKKNITYYKEFKDCFDFFYLSHEIHLRKPNTDIFQFVMNTHQLLASETMFIDDTTINTDSAAKLGIHVWNNDPETEDITDLFTIKSELF</sequence>
<name>A0ABP6UU71_9FLAO</name>
<dbReference type="EMBL" id="BAABCW010000018">
    <property type="protein sequence ID" value="GAA3517612.1"/>
    <property type="molecule type" value="Genomic_DNA"/>
</dbReference>
<proteinExistence type="predicted"/>
<dbReference type="Gene3D" id="1.10.150.240">
    <property type="entry name" value="Putative phosphatase, domain 2"/>
    <property type="match status" value="1"/>
</dbReference>
<protein>
    <submittedName>
        <fullName evidence="1">HAD family phosphatase</fullName>
    </submittedName>
</protein>
<dbReference type="InterPro" id="IPR036412">
    <property type="entry name" value="HAD-like_sf"/>
</dbReference>
<dbReference type="RefSeq" id="WP_344929607.1">
    <property type="nucleotide sequence ID" value="NZ_BAABCW010000018.1"/>
</dbReference>
<dbReference type="PRINTS" id="PR00413">
    <property type="entry name" value="HADHALOGNASE"/>
</dbReference>
<dbReference type="PANTHER" id="PTHR43611:SF3">
    <property type="entry name" value="FLAVIN MONONUCLEOTIDE HYDROLASE 1, CHLOROPLATIC"/>
    <property type="match status" value="1"/>
</dbReference>
<dbReference type="SFLD" id="SFLDS00003">
    <property type="entry name" value="Haloacid_Dehalogenase"/>
    <property type="match status" value="1"/>
</dbReference>
<dbReference type="Proteomes" id="UP001500459">
    <property type="component" value="Unassembled WGS sequence"/>
</dbReference>
<dbReference type="InterPro" id="IPR006439">
    <property type="entry name" value="HAD-SF_hydro_IA"/>
</dbReference>
<evidence type="ECO:0000313" key="1">
    <source>
        <dbReference type="EMBL" id="GAA3517612.1"/>
    </source>
</evidence>
<dbReference type="InterPro" id="IPR023214">
    <property type="entry name" value="HAD_sf"/>
</dbReference>
<accession>A0ABP6UU71</accession>
<reference evidence="2" key="1">
    <citation type="journal article" date="2019" name="Int. J. Syst. Evol. Microbiol.">
        <title>The Global Catalogue of Microorganisms (GCM) 10K type strain sequencing project: providing services to taxonomists for standard genome sequencing and annotation.</title>
        <authorList>
            <consortium name="The Broad Institute Genomics Platform"/>
            <consortium name="The Broad Institute Genome Sequencing Center for Infectious Disease"/>
            <person name="Wu L."/>
            <person name="Ma J."/>
        </authorList>
    </citation>
    <scope>NUCLEOTIDE SEQUENCE [LARGE SCALE GENOMIC DNA]</scope>
    <source>
        <strain evidence="2">JCM 17106</strain>
    </source>
</reference>
<evidence type="ECO:0000313" key="2">
    <source>
        <dbReference type="Proteomes" id="UP001500459"/>
    </source>
</evidence>
<dbReference type="Pfam" id="PF00702">
    <property type="entry name" value="Hydrolase"/>
    <property type="match status" value="1"/>
</dbReference>
<dbReference type="SFLD" id="SFLDG01129">
    <property type="entry name" value="C1.5:_HAD__Beta-PGM__Phosphata"/>
    <property type="match status" value="1"/>
</dbReference>
<dbReference type="CDD" id="cd02603">
    <property type="entry name" value="HAD_sEH-N_like"/>
    <property type="match status" value="1"/>
</dbReference>
<dbReference type="Gene3D" id="3.40.50.1000">
    <property type="entry name" value="HAD superfamily/HAD-like"/>
    <property type="match status" value="1"/>
</dbReference>
<dbReference type="SUPFAM" id="SSF56784">
    <property type="entry name" value="HAD-like"/>
    <property type="match status" value="1"/>
</dbReference>
<organism evidence="1 2">
    <name type="scientific">Aquimarina addita</name>
    <dbReference type="NCBI Taxonomy" id="870485"/>
    <lineage>
        <taxon>Bacteria</taxon>
        <taxon>Pseudomonadati</taxon>
        <taxon>Bacteroidota</taxon>
        <taxon>Flavobacteriia</taxon>
        <taxon>Flavobacteriales</taxon>
        <taxon>Flavobacteriaceae</taxon>
        <taxon>Aquimarina</taxon>
    </lineage>
</organism>
<dbReference type="InterPro" id="IPR023198">
    <property type="entry name" value="PGP-like_dom2"/>
</dbReference>
<keyword evidence="2" id="KW-1185">Reference proteome</keyword>
<dbReference type="NCBIfam" id="TIGR01509">
    <property type="entry name" value="HAD-SF-IA-v3"/>
    <property type="match status" value="1"/>
</dbReference>